<dbReference type="Pfam" id="PF01345">
    <property type="entry name" value="DUF11"/>
    <property type="match status" value="1"/>
</dbReference>
<proteinExistence type="predicted"/>
<evidence type="ECO:0000313" key="2">
    <source>
        <dbReference type="EMBL" id="MFD2935542.1"/>
    </source>
</evidence>
<organism evidence="2 3">
    <name type="scientific">Spirosoma flavum</name>
    <dbReference type="NCBI Taxonomy" id="2048557"/>
    <lineage>
        <taxon>Bacteria</taxon>
        <taxon>Pseudomonadati</taxon>
        <taxon>Bacteroidota</taxon>
        <taxon>Cytophagia</taxon>
        <taxon>Cytophagales</taxon>
        <taxon>Cytophagaceae</taxon>
        <taxon>Spirosoma</taxon>
    </lineage>
</organism>
<feature type="domain" description="DUF11" evidence="1">
    <location>
        <begin position="260"/>
        <end position="362"/>
    </location>
</feature>
<keyword evidence="3" id="KW-1185">Reference proteome</keyword>
<dbReference type="Proteomes" id="UP001597512">
    <property type="component" value="Unassembled WGS sequence"/>
</dbReference>
<accession>A0ABW6ALZ1</accession>
<protein>
    <submittedName>
        <fullName evidence="2">DUF11 domain-containing protein</fullName>
    </submittedName>
</protein>
<evidence type="ECO:0000259" key="1">
    <source>
        <dbReference type="Pfam" id="PF01345"/>
    </source>
</evidence>
<evidence type="ECO:0000313" key="3">
    <source>
        <dbReference type="Proteomes" id="UP001597512"/>
    </source>
</evidence>
<comment type="caution">
    <text evidence="2">The sequence shown here is derived from an EMBL/GenBank/DDBJ whole genome shotgun (WGS) entry which is preliminary data.</text>
</comment>
<reference evidence="3" key="1">
    <citation type="journal article" date="2019" name="Int. J. Syst. Evol. Microbiol.">
        <title>The Global Catalogue of Microorganisms (GCM) 10K type strain sequencing project: providing services to taxonomists for standard genome sequencing and annotation.</title>
        <authorList>
            <consortium name="The Broad Institute Genomics Platform"/>
            <consortium name="The Broad Institute Genome Sequencing Center for Infectious Disease"/>
            <person name="Wu L."/>
            <person name="Ma J."/>
        </authorList>
    </citation>
    <scope>NUCLEOTIDE SEQUENCE [LARGE SCALE GENOMIC DNA]</scope>
    <source>
        <strain evidence="3">KCTC 52490</strain>
    </source>
</reference>
<dbReference type="PANTHER" id="PTHR34819:SF3">
    <property type="entry name" value="CELL SURFACE PROTEIN"/>
    <property type="match status" value="1"/>
</dbReference>
<dbReference type="InterPro" id="IPR051172">
    <property type="entry name" value="Chlamydia_OmcB"/>
</dbReference>
<dbReference type="NCBIfam" id="TIGR01451">
    <property type="entry name" value="B_ant_repeat"/>
    <property type="match status" value="1"/>
</dbReference>
<gene>
    <name evidence="2" type="ORF">ACFS25_17300</name>
</gene>
<dbReference type="PANTHER" id="PTHR34819">
    <property type="entry name" value="LARGE CYSTEINE-RICH PERIPLASMIC PROTEIN OMCB"/>
    <property type="match status" value="1"/>
</dbReference>
<name>A0ABW6ALZ1_9BACT</name>
<dbReference type="InterPro" id="IPR001434">
    <property type="entry name" value="OmcB-like_DUF11"/>
</dbReference>
<sequence>MTQERMPVSTLKKNDWLLHIDELTPNFGQLITGRFCPNFGNDVLQKLIVSFVLLILSAGLTHAQSSVAINNGIISGCLGGQVFNDCNAKSLQEATEINGVSRANPLLFLSDTTAGTNHSVPVNFILPAYAVRSLGAQAYNKITNRSFSVATLKQPMDLALVCSLTATATVGLCITSTNTYSSTVVVTMMNPAVGILTVSDGPQSQTFTVTTSDQSSFTAVFSGVASDGSLHTVTASLPECSTTTTYTAPGSCNQPTGTQLTLTALVDKSRAQKGEVLTYTLLLSNVGTTTATNVVVRDSSATGLTYVTNSATAPTGTTFTQGTLVSTWSIASISSGQSLRLTFQAIADSSGILYTKATIPGDTATVCTSIPVKVCTGDTYTFRLTAPAGRSSYRWFNGSVELTTQTTNTLDITEPGTYSLAVDNVSGSCPDFSCCPFIIEEDTLPSFKAMTSPVSCVGNTAQADGRIVLSGYNSAYRYQYSVGADFNEAASLSGKAQLIPVGGVLVSNLSNPVVTQAYTIRVYNSSGCYTDMTVLLEPSVCTCPAVVCIPYMLGQTKRAKRVGDER</sequence>
<dbReference type="Gene3D" id="2.60.40.1170">
    <property type="entry name" value="Mu homology domain, subdomain B"/>
    <property type="match status" value="1"/>
</dbReference>
<dbReference type="RefSeq" id="WP_381503568.1">
    <property type="nucleotide sequence ID" value="NZ_JBHUOM010000019.1"/>
</dbReference>
<dbReference type="EMBL" id="JBHUOM010000019">
    <property type="protein sequence ID" value="MFD2935542.1"/>
    <property type="molecule type" value="Genomic_DNA"/>
</dbReference>
<dbReference type="InterPro" id="IPR047589">
    <property type="entry name" value="DUF11_rpt"/>
</dbReference>